<name>A0ABW3AYD1_9SPHI</name>
<evidence type="ECO:0000313" key="2">
    <source>
        <dbReference type="EMBL" id="MFD0795419.1"/>
    </source>
</evidence>
<evidence type="ECO:0008006" key="4">
    <source>
        <dbReference type="Google" id="ProtNLM"/>
    </source>
</evidence>
<accession>A0ABW3AYD1</accession>
<keyword evidence="1" id="KW-0472">Membrane</keyword>
<organism evidence="2 3">
    <name type="scientific">Mucilaginibacter litoreus</name>
    <dbReference type="NCBI Taxonomy" id="1048221"/>
    <lineage>
        <taxon>Bacteria</taxon>
        <taxon>Pseudomonadati</taxon>
        <taxon>Bacteroidota</taxon>
        <taxon>Sphingobacteriia</taxon>
        <taxon>Sphingobacteriales</taxon>
        <taxon>Sphingobacteriaceae</taxon>
        <taxon>Mucilaginibacter</taxon>
    </lineage>
</organism>
<reference evidence="3" key="1">
    <citation type="journal article" date="2019" name="Int. J. Syst. Evol. Microbiol.">
        <title>The Global Catalogue of Microorganisms (GCM) 10K type strain sequencing project: providing services to taxonomists for standard genome sequencing and annotation.</title>
        <authorList>
            <consortium name="The Broad Institute Genomics Platform"/>
            <consortium name="The Broad Institute Genome Sequencing Center for Infectious Disease"/>
            <person name="Wu L."/>
            <person name="Ma J."/>
        </authorList>
    </citation>
    <scope>NUCLEOTIDE SEQUENCE [LARGE SCALE GENOMIC DNA]</scope>
    <source>
        <strain evidence="3">CCUG 61484</strain>
    </source>
</reference>
<keyword evidence="3" id="KW-1185">Reference proteome</keyword>
<comment type="caution">
    <text evidence="2">The sequence shown here is derived from an EMBL/GenBank/DDBJ whole genome shotgun (WGS) entry which is preliminary data.</text>
</comment>
<evidence type="ECO:0000313" key="3">
    <source>
        <dbReference type="Proteomes" id="UP001597010"/>
    </source>
</evidence>
<sequence>MKKIITVAMLLTTFMFLSGCGLMEGAFKAGFIIALILAAAIGLLIWILSISWKFINKHFPPVRLFSEYSSLSKMQTKKNTDPRL</sequence>
<protein>
    <recommendedName>
        <fullName evidence="4">Lipoprotein</fullName>
    </recommendedName>
</protein>
<dbReference type="RefSeq" id="WP_377117800.1">
    <property type="nucleotide sequence ID" value="NZ_JBHTHZ010000014.1"/>
</dbReference>
<dbReference type="EMBL" id="JBHTHZ010000014">
    <property type="protein sequence ID" value="MFD0795419.1"/>
    <property type="molecule type" value="Genomic_DNA"/>
</dbReference>
<dbReference type="Proteomes" id="UP001597010">
    <property type="component" value="Unassembled WGS sequence"/>
</dbReference>
<keyword evidence="1" id="KW-1133">Transmembrane helix</keyword>
<feature type="transmembrane region" description="Helical" evidence="1">
    <location>
        <begin position="29"/>
        <end position="48"/>
    </location>
</feature>
<gene>
    <name evidence="2" type="ORF">ACFQZX_17485</name>
</gene>
<evidence type="ECO:0000256" key="1">
    <source>
        <dbReference type="SAM" id="Phobius"/>
    </source>
</evidence>
<keyword evidence="1" id="KW-0812">Transmembrane</keyword>
<proteinExistence type="predicted"/>
<dbReference type="PROSITE" id="PS51257">
    <property type="entry name" value="PROKAR_LIPOPROTEIN"/>
    <property type="match status" value="1"/>
</dbReference>